<dbReference type="AlphaFoldDB" id="A0A2S6ALR5"/>
<dbReference type="PANTHER" id="PTHR43304:SF1">
    <property type="entry name" value="PAC DOMAIN-CONTAINING PROTEIN"/>
    <property type="match status" value="1"/>
</dbReference>
<keyword evidence="3" id="KW-0597">Phosphoprotein</keyword>
<evidence type="ECO:0000256" key="4">
    <source>
        <dbReference type="ARBA" id="ARBA00022679"/>
    </source>
</evidence>
<evidence type="ECO:0000259" key="8">
    <source>
        <dbReference type="PROSITE" id="PS50921"/>
    </source>
</evidence>
<dbReference type="InterPro" id="IPR005561">
    <property type="entry name" value="ANTAR"/>
</dbReference>
<dbReference type="OrthoDB" id="3787288at2"/>
<keyword evidence="5" id="KW-0418">Kinase</keyword>
<dbReference type="Pfam" id="PF08447">
    <property type="entry name" value="PAS_3"/>
    <property type="match status" value="1"/>
</dbReference>
<dbReference type="Proteomes" id="UP000239874">
    <property type="component" value="Unassembled WGS sequence"/>
</dbReference>
<feature type="region of interest" description="Disordered" evidence="6">
    <location>
        <begin position="1"/>
        <end position="24"/>
    </location>
</feature>
<dbReference type="SMART" id="SM01012">
    <property type="entry name" value="ANTAR"/>
    <property type="match status" value="1"/>
</dbReference>
<dbReference type="Pfam" id="PF03861">
    <property type="entry name" value="ANTAR"/>
    <property type="match status" value="1"/>
</dbReference>
<protein>
    <recommendedName>
        <fullName evidence="2">histidine kinase</fullName>
        <ecNumber evidence="2">2.7.13.3</ecNumber>
    </recommendedName>
</protein>
<sequence>MMLVHRTDSIRNHATPEPRSDTAGTMPRVGSFRFWFATRRWEWSEEVYRMHGYTPGGVVPTTELLLAHKHPDDREEVAKTIARAIELGESFSSRHRFVDTAGEVHNVMVVADRIYDDAGQVAATAGFYIDLTDTLAENERETLSATLPDVIENRAVIEQAKGVLMRMYRINAEQAFKVLAWRSQETNTKLRDLAAQIIEELPLVAPPAPETITAFDHLLLTAHTRIRGAEVGS</sequence>
<evidence type="ECO:0000256" key="5">
    <source>
        <dbReference type="ARBA" id="ARBA00022777"/>
    </source>
</evidence>
<evidence type="ECO:0000256" key="3">
    <source>
        <dbReference type="ARBA" id="ARBA00022553"/>
    </source>
</evidence>
<feature type="domain" description="PAS" evidence="7">
    <location>
        <begin position="43"/>
        <end position="88"/>
    </location>
</feature>
<dbReference type="GO" id="GO:0004673">
    <property type="term" value="F:protein histidine kinase activity"/>
    <property type="evidence" value="ECO:0007669"/>
    <property type="project" value="UniProtKB-EC"/>
</dbReference>
<evidence type="ECO:0000313" key="9">
    <source>
        <dbReference type="EMBL" id="PPJ36146.1"/>
    </source>
</evidence>
<evidence type="ECO:0000256" key="2">
    <source>
        <dbReference type="ARBA" id="ARBA00012438"/>
    </source>
</evidence>
<feature type="compositionally biased region" description="Basic and acidic residues" evidence="6">
    <location>
        <begin position="1"/>
        <end position="20"/>
    </location>
</feature>
<dbReference type="EMBL" id="PSZC01000016">
    <property type="protein sequence ID" value="PPJ36146.1"/>
    <property type="molecule type" value="Genomic_DNA"/>
</dbReference>
<dbReference type="SUPFAM" id="SSF52172">
    <property type="entry name" value="CheY-like"/>
    <property type="match status" value="1"/>
</dbReference>
<dbReference type="InterPro" id="IPR000014">
    <property type="entry name" value="PAS"/>
</dbReference>
<dbReference type="PROSITE" id="PS50921">
    <property type="entry name" value="ANTAR"/>
    <property type="match status" value="1"/>
</dbReference>
<comment type="catalytic activity">
    <reaction evidence="1">
        <text>ATP + protein L-histidine = ADP + protein N-phospho-L-histidine.</text>
        <dbReference type="EC" id="2.7.13.3"/>
    </reaction>
</comment>
<evidence type="ECO:0000256" key="1">
    <source>
        <dbReference type="ARBA" id="ARBA00000085"/>
    </source>
</evidence>
<dbReference type="Gene3D" id="3.30.450.20">
    <property type="entry name" value="PAS domain"/>
    <property type="match status" value="1"/>
</dbReference>
<proteinExistence type="predicted"/>
<accession>A0A2S6ALR5</accession>
<dbReference type="GO" id="GO:0003723">
    <property type="term" value="F:RNA binding"/>
    <property type="evidence" value="ECO:0007669"/>
    <property type="project" value="InterPro"/>
</dbReference>
<dbReference type="NCBIfam" id="TIGR00229">
    <property type="entry name" value="sensory_box"/>
    <property type="match status" value="1"/>
</dbReference>
<keyword evidence="4" id="KW-0808">Transferase</keyword>
<dbReference type="InterPro" id="IPR036388">
    <property type="entry name" value="WH-like_DNA-bd_sf"/>
</dbReference>
<comment type="caution">
    <text evidence="9">The sequence shown here is derived from an EMBL/GenBank/DDBJ whole genome shotgun (WGS) entry which is preliminary data.</text>
</comment>
<feature type="domain" description="ANTAR" evidence="8">
    <location>
        <begin position="137"/>
        <end position="198"/>
    </location>
</feature>
<dbReference type="Gene3D" id="1.10.10.10">
    <property type="entry name" value="Winged helix-like DNA-binding domain superfamily/Winged helix DNA-binding domain"/>
    <property type="match status" value="1"/>
</dbReference>
<reference evidence="9 10" key="1">
    <citation type="submission" date="2018-02" db="EMBL/GenBank/DDBJ databases">
        <title>8 Nocardia nova and 1 Nocardia cyriacigeorgica strain used for evolution to TMP-SMX.</title>
        <authorList>
            <person name="Mehta H."/>
            <person name="Weng J."/>
            <person name="Shamoo Y."/>
        </authorList>
    </citation>
    <scope>NUCLEOTIDE SEQUENCE [LARGE SCALE GENOMIC DNA]</scope>
    <source>
        <strain evidence="9 10">MDA3139</strain>
    </source>
</reference>
<dbReference type="CDD" id="cd00130">
    <property type="entry name" value="PAS"/>
    <property type="match status" value="1"/>
</dbReference>
<dbReference type="InterPro" id="IPR013655">
    <property type="entry name" value="PAS_fold_3"/>
</dbReference>
<organism evidence="9 10">
    <name type="scientific">Nocardia nova</name>
    <dbReference type="NCBI Taxonomy" id="37330"/>
    <lineage>
        <taxon>Bacteria</taxon>
        <taxon>Bacillati</taxon>
        <taxon>Actinomycetota</taxon>
        <taxon>Actinomycetes</taxon>
        <taxon>Mycobacteriales</taxon>
        <taxon>Nocardiaceae</taxon>
        <taxon>Nocardia</taxon>
    </lineage>
</organism>
<evidence type="ECO:0000313" key="10">
    <source>
        <dbReference type="Proteomes" id="UP000239874"/>
    </source>
</evidence>
<name>A0A2S6ALR5_9NOCA</name>
<dbReference type="PROSITE" id="PS50112">
    <property type="entry name" value="PAS"/>
    <property type="match status" value="1"/>
</dbReference>
<dbReference type="InterPro" id="IPR035965">
    <property type="entry name" value="PAS-like_dom_sf"/>
</dbReference>
<evidence type="ECO:0000256" key="6">
    <source>
        <dbReference type="SAM" id="MobiDB-lite"/>
    </source>
</evidence>
<dbReference type="SUPFAM" id="SSF55785">
    <property type="entry name" value="PYP-like sensor domain (PAS domain)"/>
    <property type="match status" value="1"/>
</dbReference>
<dbReference type="InterPro" id="IPR052162">
    <property type="entry name" value="Sensor_kinase/Photoreceptor"/>
</dbReference>
<evidence type="ECO:0000259" key="7">
    <source>
        <dbReference type="PROSITE" id="PS50112"/>
    </source>
</evidence>
<gene>
    <name evidence="9" type="ORF">C5E45_22395</name>
</gene>
<dbReference type="PANTHER" id="PTHR43304">
    <property type="entry name" value="PHYTOCHROME-LIKE PROTEIN CPH1"/>
    <property type="match status" value="1"/>
</dbReference>
<dbReference type="InterPro" id="IPR011006">
    <property type="entry name" value="CheY-like_superfamily"/>
</dbReference>
<dbReference type="EC" id="2.7.13.3" evidence="2"/>